<protein>
    <submittedName>
        <fullName evidence="2">Uncharacterized protein</fullName>
    </submittedName>
</protein>
<dbReference type="EMBL" id="JACRAF010000003">
    <property type="protein sequence ID" value="MBI4920226.1"/>
    <property type="molecule type" value="Genomic_DNA"/>
</dbReference>
<feature type="signal peptide" evidence="1">
    <location>
        <begin position="1"/>
        <end position="23"/>
    </location>
</feature>
<sequence length="178" mass="18871">MLNRSLAAAAIALALAFPAPAFAETSLTAFDAAKQALLAVWAELPLSVRAVTLTEGTAVGYGNYVSRPGQSYQVGEPIHVYLEVLGYGWKDNGDGTTSELLDADLSLIDASGATIASQEKFLSANIVSREKLLETYLTLDATLSSFDPGEYKLQYLLHDRAGGKDATFEVPITLTAAP</sequence>
<evidence type="ECO:0000256" key="1">
    <source>
        <dbReference type="SAM" id="SignalP"/>
    </source>
</evidence>
<proteinExistence type="predicted"/>
<reference evidence="2" key="1">
    <citation type="submission" date="2020-07" db="EMBL/GenBank/DDBJ databases">
        <title>Huge and variable diversity of episymbiotic CPR bacteria and DPANN archaea in groundwater ecosystems.</title>
        <authorList>
            <person name="He C.Y."/>
            <person name="Keren R."/>
            <person name="Whittaker M."/>
            <person name="Farag I.F."/>
            <person name="Doudna J."/>
            <person name="Cate J.H.D."/>
            <person name="Banfield J.F."/>
        </authorList>
    </citation>
    <scope>NUCLEOTIDE SEQUENCE</scope>
    <source>
        <strain evidence="2">NC_groundwater_1586_Pr3_B-0.1um_66_15</strain>
    </source>
</reference>
<name>A0A933NWR0_9HYPH</name>
<dbReference type="Proteomes" id="UP000782610">
    <property type="component" value="Unassembled WGS sequence"/>
</dbReference>
<keyword evidence="1" id="KW-0732">Signal</keyword>
<feature type="chain" id="PRO_5037899026" evidence="1">
    <location>
        <begin position="24"/>
        <end position="178"/>
    </location>
</feature>
<comment type="caution">
    <text evidence="2">The sequence shown here is derived from an EMBL/GenBank/DDBJ whole genome shotgun (WGS) entry which is preliminary data.</text>
</comment>
<dbReference type="AlphaFoldDB" id="A0A933NWR0"/>
<organism evidence="2 3">
    <name type="scientific">Devosia nanyangense</name>
    <dbReference type="NCBI Taxonomy" id="1228055"/>
    <lineage>
        <taxon>Bacteria</taxon>
        <taxon>Pseudomonadati</taxon>
        <taxon>Pseudomonadota</taxon>
        <taxon>Alphaproteobacteria</taxon>
        <taxon>Hyphomicrobiales</taxon>
        <taxon>Devosiaceae</taxon>
        <taxon>Devosia</taxon>
    </lineage>
</organism>
<evidence type="ECO:0000313" key="2">
    <source>
        <dbReference type="EMBL" id="MBI4920226.1"/>
    </source>
</evidence>
<accession>A0A933NWR0</accession>
<evidence type="ECO:0000313" key="3">
    <source>
        <dbReference type="Proteomes" id="UP000782610"/>
    </source>
</evidence>
<gene>
    <name evidence="2" type="ORF">HY834_00620</name>
</gene>